<sequence length="129" mass="12810">MILRVAGYVGAAALLVSGAVASAQMTPGAEIVGQSVQVTEGGVTNTVMLQPGGTAQIMSPGGTTVNGTWSVANGQLCLGANGAQECYPYAQPFQAGQPQTVTSSCGASATWLASNINQPPSSRPAGERG</sequence>
<dbReference type="AlphaFoldDB" id="A0A429VA51"/>
<dbReference type="EMBL" id="RWJF01000001">
    <property type="protein sequence ID" value="RST30796.1"/>
    <property type="molecule type" value="Genomic_DNA"/>
</dbReference>
<proteinExistence type="predicted"/>
<gene>
    <name evidence="2" type="ORF">HMF7854_08055</name>
</gene>
<keyword evidence="3" id="KW-1185">Reference proteome</keyword>
<dbReference type="RefSeq" id="WP_185829206.1">
    <property type="nucleotide sequence ID" value="NZ_RWJF01000001.1"/>
</dbReference>
<evidence type="ECO:0000256" key="1">
    <source>
        <dbReference type="SAM" id="SignalP"/>
    </source>
</evidence>
<comment type="caution">
    <text evidence="2">The sequence shown here is derived from an EMBL/GenBank/DDBJ whole genome shotgun (WGS) entry which is preliminary data.</text>
</comment>
<name>A0A429VA51_9SPHN</name>
<evidence type="ECO:0000313" key="2">
    <source>
        <dbReference type="EMBL" id="RST30796.1"/>
    </source>
</evidence>
<evidence type="ECO:0000313" key="3">
    <source>
        <dbReference type="Proteomes" id="UP000274661"/>
    </source>
</evidence>
<dbReference type="Proteomes" id="UP000274661">
    <property type="component" value="Unassembled WGS sequence"/>
</dbReference>
<reference evidence="2 3" key="1">
    <citation type="submission" date="2018-12" db="EMBL/GenBank/DDBJ databases">
        <title>Sphingomonas sp. HMF7854 Genome sequencing and assembly.</title>
        <authorList>
            <person name="Cha I."/>
            <person name="Kang H."/>
            <person name="Kim H."/>
            <person name="Kang J."/>
            <person name="Joh K."/>
        </authorList>
    </citation>
    <scope>NUCLEOTIDE SEQUENCE [LARGE SCALE GENOMIC DNA]</scope>
    <source>
        <strain evidence="2 3">HMF7854</strain>
    </source>
</reference>
<organism evidence="2 3">
    <name type="scientific">Sphingomonas ginkgonis</name>
    <dbReference type="NCBI Taxonomy" id="2315330"/>
    <lineage>
        <taxon>Bacteria</taxon>
        <taxon>Pseudomonadati</taxon>
        <taxon>Pseudomonadota</taxon>
        <taxon>Alphaproteobacteria</taxon>
        <taxon>Sphingomonadales</taxon>
        <taxon>Sphingomonadaceae</taxon>
        <taxon>Sphingomonas</taxon>
    </lineage>
</organism>
<keyword evidence="1" id="KW-0732">Signal</keyword>
<accession>A0A429VA51</accession>
<feature type="signal peptide" evidence="1">
    <location>
        <begin position="1"/>
        <end position="23"/>
    </location>
</feature>
<feature type="chain" id="PRO_5019561765" evidence="1">
    <location>
        <begin position="24"/>
        <end position="129"/>
    </location>
</feature>
<protein>
    <submittedName>
        <fullName evidence="2">Uncharacterized protein</fullName>
    </submittedName>
</protein>